<evidence type="ECO:0000256" key="7">
    <source>
        <dbReference type="ARBA" id="ARBA00023157"/>
    </source>
</evidence>
<dbReference type="Pfam" id="PF00822">
    <property type="entry name" value="PMP22_Claudin"/>
    <property type="match status" value="1"/>
</dbReference>
<dbReference type="OMA" id="KCYMQTE"/>
<reference evidence="17" key="1">
    <citation type="submission" date="2012-01" db="EMBL/GenBank/DDBJ databases">
        <title>The Genome Sequence of Oreochromis niloticus (Nile Tilapia).</title>
        <authorList>
            <consortium name="Broad Institute Genome Assembly Team"/>
            <consortium name="Broad Institute Sequencing Platform"/>
            <person name="Di Palma F."/>
            <person name="Johnson J."/>
            <person name="Lander E.S."/>
            <person name="Lindblad-Toh K."/>
        </authorList>
    </citation>
    <scope>NUCLEOTIDE SEQUENCE [LARGE SCALE GENOMIC DNA]</scope>
</reference>
<keyword evidence="7" id="KW-1015">Disulfide bond</keyword>
<reference evidence="16" key="3">
    <citation type="submission" date="2025-09" db="UniProtKB">
        <authorList>
            <consortium name="Ensembl"/>
        </authorList>
    </citation>
    <scope>IDENTIFICATION</scope>
</reference>
<evidence type="ECO:0000256" key="6">
    <source>
        <dbReference type="ARBA" id="ARBA00023136"/>
    </source>
</evidence>
<dbReference type="GO" id="GO:0005886">
    <property type="term" value="C:plasma membrane"/>
    <property type="evidence" value="ECO:0007669"/>
    <property type="project" value="TreeGrafter"/>
</dbReference>
<comment type="similarity">
    <text evidence="2 15">Belongs to the PMP-22/EMP/MP20 family.</text>
</comment>
<dbReference type="PROSITE" id="PS01221">
    <property type="entry name" value="PMP22_1"/>
    <property type="match status" value="1"/>
</dbReference>
<comment type="function">
    <text evidence="9">Present in the thicker 16-17 nm junctions of mammalian lens fiber cells, where it may contribute to cell junctional organization. Acts as a receptor for calmodulin. May play an important role in both lens development and cataractogenesis.</text>
</comment>
<evidence type="ECO:0000256" key="8">
    <source>
        <dbReference type="ARBA" id="ARBA00023180"/>
    </source>
</evidence>
<feature type="transmembrane region" description="Helical" evidence="15">
    <location>
        <begin position="214"/>
        <end position="234"/>
    </location>
</feature>
<comment type="subunit">
    <text evidence="10">Seems to be associated with itself or another lens membrane component via disulfide bonds.</text>
</comment>
<evidence type="ECO:0000256" key="3">
    <source>
        <dbReference type="ARBA" id="ARBA00022553"/>
    </source>
</evidence>
<evidence type="ECO:0000256" key="15">
    <source>
        <dbReference type="RuleBase" id="RU363088"/>
    </source>
</evidence>
<dbReference type="FunFam" id="1.20.140.150:FF:000013">
    <property type="entry name" value="lens fiber membrane intrinsic protein-like"/>
    <property type="match status" value="1"/>
</dbReference>
<evidence type="ECO:0000256" key="1">
    <source>
        <dbReference type="ARBA" id="ARBA00004141"/>
    </source>
</evidence>
<reference evidence="16" key="2">
    <citation type="submission" date="2025-08" db="UniProtKB">
        <authorList>
            <consortium name="Ensembl"/>
        </authorList>
    </citation>
    <scope>IDENTIFICATION</scope>
</reference>
<evidence type="ECO:0000256" key="5">
    <source>
        <dbReference type="ARBA" id="ARBA00022989"/>
    </source>
</evidence>
<feature type="transmembrane region" description="Helical" evidence="15">
    <location>
        <begin position="140"/>
        <end position="161"/>
    </location>
</feature>
<dbReference type="GeneTree" id="ENSGT01050000244814"/>
<sequence length="247" mass="28193">MWAVFVFTLSIYFFRVLLSLKTIPYLININIITPSCKENYHFLSCSFTLAPLIPIIFFLLTVHKALTTVIGSLMMYSFMGGGLFCAIVGNILLVVSTATDYWMQYRLSGSFAHQGLWRYCMSGKCYMQTDSIAYWNATRAFMILSAMTCFAGIIAGILSFAHFSAFERFNRSFAAGIMFFVSTLFVLLAMAIYTGVTVNFLGKRFGDWRFSWSYILGWVALLMTFFAGIFYMCAYRMHECRRVAGPR</sequence>
<name>A0A669B7C9_ORENI</name>
<proteinExistence type="inferred from homology"/>
<keyword evidence="17" id="KW-1185">Reference proteome</keyword>
<dbReference type="Gene3D" id="1.20.140.150">
    <property type="match status" value="1"/>
</dbReference>
<evidence type="ECO:0000256" key="13">
    <source>
        <dbReference type="ARBA" id="ARBA00080780"/>
    </source>
</evidence>
<keyword evidence="5 15" id="KW-1133">Transmembrane helix</keyword>
<evidence type="ECO:0000256" key="4">
    <source>
        <dbReference type="ARBA" id="ARBA00022692"/>
    </source>
</evidence>
<dbReference type="PRINTS" id="PR01457">
    <property type="entry name" value="LENSMEMPROT"/>
</dbReference>
<dbReference type="PANTHER" id="PTHR10671:SF9">
    <property type="entry name" value="LENS FIBER MEMBRANE INTRINSIC PROTEIN"/>
    <property type="match status" value="1"/>
</dbReference>
<dbReference type="PRINTS" id="PR01453">
    <property type="entry name" value="EPMEMFAMILY"/>
</dbReference>
<keyword evidence="4 15" id="KW-0812">Transmembrane</keyword>
<dbReference type="InterPro" id="IPR004031">
    <property type="entry name" value="PMP22/EMP/MP20/Claudin"/>
</dbReference>
<keyword evidence="8" id="KW-0325">Glycoprotein</keyword>
<evidence type="ECO:0000256" key="14">
    <source>
        <dbReference type="ARBA" id="ARBA00080798"/>
    </source>
</evidence>
<protein>
    <recommendedName>
        <fullName evidence="11">Lens fiber membrane intrinsic protein</fullName>
    </recommendedName>
    <alternativeName>
        <fullName evidence="14">MP18</fullName>
    </alternativeName>
    <alternativeName>
        <fullName evidence="12">MP19</fullName>
    </alternativeName>
    <alternativeName>
        <fullName evidence="13">MP20</fullName>
    </alternativeName>
</protein>
<evidence type="ECO:0000256" key="2">
    <source>
        <dbReference type="ARBA" id="ARBA00006864"/>
    </source>
</evidence>
<dbReference type="InterPro" id="IPR004032">
    <property type="entry name" value="PMP22_EMP_MP20"/>
</dbReference>
<dbReference type="AlphaFoldDB" id="A0A669B7C9"/>
<feature type="transmembrane region" description="Helical" evidence="15">
    <location>
        <begin position="39"/>
        <end position="61"/>
    </location>
</feature>
<comment type="subcellular location">
    <subcellularLocation>
        <location evidence="1 15">Membrane</location>
        <topology evidence="1 15">Multi-pass membrane protein</topology>
    </subcellularLocation>
</comment>
<dbReference type="InParanoid" id="A0A669B7C9"/>
<dbReference type="InterPro" id="IPR003935">
    <property type="entry name" value="LMIP"/>
</dbReference>
<evidence type="ECO:0000313" key="16">
    <source>
        <dbReference type="Ensembl" id="ENSONIP00000030384.1"/>
    </source>
</evidence>
<gene>
    <name evidence="16" type="primary">LIM2</name>
    <name evidence="16" type="synonym">lim2.5</name>
</gene>
<evidence type="ECO:0000313" key="17">
    <source>
        <dbReference type="Proteomes" id="UP000005207"/>
    </source>
</evidence>
<dbReference type="FunCoup" id="A0A669B7C9">
    <property type="interactions" value="76"/>
</dbReference>
<accession>A0A669B7C9</accession>
<dbReference type="Ensembl" id="ENSONIT00000042279.1">
    <property type="protein sequence ID" value="ENSONIP00000030384.1"/>
    <property type="gene ID" value="ENSONIG00000002401.2"/>
</dbReference>
<feature type="transmembrane region" description="Helical" evidence="15">
    <location>
        <begin position="173"/>
        <end position="194"/>
    </location>
</feature>
<organism evidence="16 17">
    <name type="scientific">Oreochromis niloticus</name>
    <name type="common">Nile tilapia</name>
    <name type="synonym">Tilapia nilotica</name>
    <dbReference type="NCBI Taxonomy" id="8128"/>
    <lineage>
        <taxon>Eukaryota</taxon>
        <taxon>Metazoa</taxon>
        <taxon>Chordata</taxon>
        <taxon>Craniata</taxon>
        <taxon>Vertebrata</taxon>
        <taxon>Euteleostomi</taxon>
        <taxon>Actinopterygii</taxon>
        <taxon>Neopterygii</taxon>
        <taxon>Teleostei</taxon>
        <taxon>Neoteleostei</taxon>
        <taxon>Acanthomorphata</taxon>
        <taxon>Ovalentaria</taxon>
        <taxon>Cichlomorphae</taxon>
        <taxon>Cichliformes</taxon>
        <taxon>Cichlidae</taxon>
        <taxon>African cichlids</taxon>
        <taxon>Pseudocrenilabrinae</taxon>
        <taxon>Oreochromini</taxon>
        <taxon>Oreochromis</taxon>
    </lineage>
</organism>
<evidence type="ECO:0000256" key="12">
    <source>
        <dbReference type="ARBA" id="ARBA00080772"/>
    </source>
</evidence>
<dbReference type="GO" id="GO:0005212">
    <property type="term" value="F:structural constituent of eye lens"/>
    <property type="evidence" value="ECO:0007669"/>
    <property type="project" value="InterPro"/>
</dbReference>
<comment type="caution">
    <text evidence="15">Lacks conserved residue(s) required for the propagation of feature annotation.</text>
</comment>
<dbReference type="Proteomes" id="UP000005207">
    <property type="component" value="Linkage group LG11"/>
</dbReference>
<feature type="transmembrane region" description="Helical" evidence="15">
    <location>
        <begin position="73"/>
        <end position="95"/>
    </location>
</feature>
<keyword evidence="3" id="KW-0597">Phosphoprotein</keyword>
<dbReference type="PANTHER" id="PTHR10671">
    <property type="entry name" value="EPITHELIAL MEMBRANE PROTEIN-RELATED"/>
    <property type="match status" value="1"/>
</dbReference>
<evidence type="ECO:0000256" key="10">
    <source>
        <dbReference type="ARBA" id="ARBA00063086"/>
    </source>
</evidence>
<evidence type="ECO:0000256" key="11">
    <source>
        <dbReference type="ARBA" id="ARBA00074583"/>
    </source>
</evidence>
<keyword evidence="6 15" id="KW-0472">Membrane</keyword>
<dbReference type="InterPro" id="IPR050579">
    <property type="entry name" value="PMP-22/EMP/MP20-like"/>
</dbReference>
<evidence type="ECO:0000256" key="9">
    <source>
        <dbReference type="ARBA" id="ARBA00056844"/>
    </source>
</evidence>